<evidence type="ECO:0000256" key="1">
    <source>
        <dbReference type="ARBA" id="ARBA00004651"/>
    </source>
</evidence>
<evidence type="ECO:0000256" key="12">
    <source>
        <dbReference type="ARBA" id="ARBA00047712"/>
    </source>
</evidence>
<keyword evidence="4 13" id="KW-1003">Cell membrane</keyword>
<protein>
    <recommendedName>
        <fullName evidence="3 13">NADH-quinone oxidoreductase subunit J</fullName>
        <ecNumber evidence="13">7.1.1.-</ecNumber>
    </recommendedName>
</protein>
<proteinExistence type="inferred from homology"/>
<dbReference type="AlphaFoldDB" id="A0A4Q7YW22"/>
<dbReference type="GO" id="GO:0048038">
    <property type="term" value="F:quinone binding"/>
    <property type="evidence" value="ECO:0007669"/>
    <property type="project" value="UniProtKB-UniRule"/>
</dbReference>
<evidence type="ECO:0000256" key="4">
    <source>
        <dbReference type="ARBA" id="ARBA00022475"/>
    </source>
</evidence>
<reference evidence="15 16" key="1">
    <citation type="submission" date="2019-02" db="EMBL/GenBank/DDBJ databases">
        <title>Genomic Encyclopedia of Archaeal and Bacterial Type Strains, Phase II (KMG-II): from individual species to whole genera.</title>
        <authorList>
            <person name="Goeker M."/>
        </authorList>
    </citation>
    <scope>NUCLEOTIDE SEQUENCE [LARGE SCALE GENOMIC DNA]</scope>
    <source>
        <strain evidence="15 16">DSM 18101</strain>
    </source>
</reference>
<keyword evidence="6 13" id="KW-0874">Quinone</keyword>
<comment type="catalytic activity">
    <reaction evidence="12 13">
        <text>a quinone + NADH + 5 H(+)(in) = a quinol + NAD(+) + 4 H(+)(out)</text>
        <dbReference type="Rhea" id="RHEA:57888"/>
        <dbReference type="ChEBI" id="CHEBI:15378"/>
        <dbReference type="ChEBI" id="CHEBI:24646"/>
        <dbReference type="ChEBI" id="CHEBI:57540"/>
        <dbReference type="ChEBI" id="CHEBI:57945"/>
        <dbReference type="ChEBI" id="CHEBI:132124"/>
    </reaction>
</comment>
<evidence type="ECO:0000256" key="6">
    <source>
        <dbReference type="ARBA" id="ARBA00022719"/>
    </source>
</evidence>
<comment type="function">
    <text evidence="13">NDH-1 shuttles electrons from NADH, via FMN and iron-sulfur (Fe-S) centers, to quinones in the respiratory chain. Couples the redox reaction to proton translocation (for every two electrons transferred, four hydrogen ions are translocated across the cytoplasmic membrane), and thus conserves the redox energy in a proton gradient.</text>
</comment>
<dbReference type="EC" id="7.1.1.-" evidence="13"/>
<dbReference type="OrthoDB" id="9790848at2"/>
<evidence type="ECO:0000256" key="8">
    <source>
        <dbReference type="ARBA" id="ARBA00022989"/>
    </source>
</evidence>
<keyword evidence="9 13" id="KW-0520">NAD</keyword>
<dbReference type="PANTHER" id="PTHR33269:SF17">
    <property type="entry name" value="NADH-UBIQUINONE OXIDOREDUCTASE CHAIN 6"/>
    <property type="match status" value="1"/>
</dbReference>
<dbReference type="FunFam" id="1.20.120.1200:FF:000001">
    <property type="entry name" value="NADH-quinone oxidoreductase subunit J"/>
    <property type="match status" value="1"/>
</dbReference>
<dbReference type="GO" id="GO:0005886">
    <property type="term" value="C:plasma membrane"/>
    <property type="evidence" value="ECO:0007669"/>
    <property type="project" value="UniProtKB-SubCell"/>
</dbReference>
<dbReference type="GO" id="GO:0008137">
    <property type="term" value="F:NADH dehydrogenase (ubiquinone) activity"/>
    <property type="evidence" value="ECO:0007669"/>
    <property type="project" value="UniProtKB-UniRule"/>
</dbReference>
<dbReference type="PANTHER" id="PTHR33269">
    <property type="entry name" value="NADH-UBIQUINONE OXIDOREDUCTASE CHAIN 6"/>
    <property type="match status" value="1"/>
</dbReference>
<dbReference type="NCBIfam" id="NF005162">
    <property type="entry name" value="PRK06638.1-1"/>
    <property type="match status" value="1"/>
</dbReference>
<dbReference type="Pfam" id="PF00499">
    <property type="entry name" value="Oxidored_q3"/>
    <property type="match status" value="1"/>
</dbReference>
<dbReference type="InterPro" id="IPR001457">
    <property type="entry name" value="NADH_UbQ/plastoQ_OxRdtase_su6"/>
</dbReference>
<keyword evidence="7" id="KW-1278">Translocase</keyword>
<evidence type="ECO:0000313" key="15">
    <source>
        <dbReference type="EMBL" id="RZU41265.1"/>
    </source>
</evidence>
<evidence type="ECO:0000256" key="10">
    <source>
        <dbReference type="ARBA" id="ARBA00023136"/>
    </source>
</evidence>
<sequence length="206" mass="22347">MTTLFYLAGIVAVIATLLAITRRHAVHALLYLVVSLLAIAVDFYALGAAFVAALEVMIYAGAIMVLFVFVVMMLNVAEHAMEVEREWLRPRNWYGPSVLALILLAELAYCAFTFGSTPSLANAVSPKQVGVALFRIYWIGVELVSLLLMAGLVGACHLGHRAITREEERHATGADTTRADSGGDFVRAGSRRASDEAEPDLHAHVH</sequence>
<feature type="transmembrane region" description="Helical" evidence="13">
    <location>
        <begin position="98"/>
        <end position="116"/>
    </location>
</feature>
<comment type="caution">
    <text evidence="15">The sequence shown here is derived from an EMBL/GenBank/DDBJ whole genome shotgun (WGS) entry which is preliminary data.</text>
</comment>
<keyword evidence="5 13" id="KW-0812">Transmembrane</keyword>
<keyword evidence="8 13" id="KW-1133">Transmembrane helix</keyword>
<keyword evidence="16" id="KW-1185">Reference proteome</keyword>
<evidence type="ECO:0000256" key="5">
    <source>
        <dbReference type="ARBA" id="ARBA00022692"/>
    </source>
</evidence>
<feature type="transmembrane region" description="Helical" evidence="13">
    <location>
        <begin position="136"/>
        <end position="159"/>
    </location>
</feature>
<keyword evidence="10 13" id="KW-0472">Membrane</keyword>
<comment type="similarity">
    <text evidence="2 13">Belongs to the complex I subunit 6 family.</text>
</comment>
<comment type="subcellular location">
    <subcellularLocation>
        <location evidence="1 13">Cell membrane</location>
        <topology evidence="1 13">Multi-pass membrane protein</topology>
    </subcellularLocation>
</comment>
<evidence type="ECO:0000313" key="16">
    <source>
        <dbReference type="Proteomes" id="UP000292958"/>
    </source>
</evidence>
<accession>A0A4Q7YW22</accession>
<evidence type="ECO:0000256" key="14">
    <source>
        <dbReference type="SAM" id="MobiDB-lite"/>
    </source>
</evidence>
<evidence type="ECO:0000256" key="13">
    <source>
        <dbReference type="RuleBase" id="RU004429"/>
    </source>
</evidence>
<dbReference type="EMBL" id="SHKW01000001">
    <property type="protein sequence ID" value="RZU41265.1"/>
    <property type="molecule type" value="Genomic_DNA"/>
</dbReference>
<evidence type="ECO:0000256" key="2">
    <source>
        <dbReference type="ARBA" id="ARBA00005698"/>
    </source>
</evidence>
<feature type="transmembrane region" description="Helical" evidence="13">
    <location>
        <begin position="56"/>
        <end position="77"/>
    </location>
</feature>
<name>A0A4Q7YW22_9BACT</name>
<feature type="region of interest" description="Disordered" evidence="14">
    <location>
        <begin position="168"/>
        <end position="206"/>
    </location>
</feature>
<dbReference type="InterPro" id="IPR042106">
    <property type="entry name" value="Nuo/plastoQ_OxRdtase_6_NuoJ"/>
</dbReference>
<comment type="subunit">
    <text evidence="11">Composed of 13 different subunits. Subunits NuoA, H, J, K, L, M, N constitute the membrane sector of the complex.</text>
</comment>
<organism evidence="15 16">
    <name type="scientific">Edaphobacter modestus</name>
    <dbReference type="NCBI Taxonomy" id="388466"/>
    <lineage>
        <taxon>Bacteria</taxon>
        <taxon>Pseudomonadati</taxon>
        <taxon>Acidobacteriota</taxon>
        <taxon>Terriglobia</taxon>
        <taxon>Terriglobales</taxon>
        <taxon>Acidobacteriaceae</taxon>
        <taxon>Edaphobacter</taxon>
    </lineage>
</organism>
<dbReference type="Proteomes" id="UP000292958">
    <property type="component" value="Unassembled WGS sequence"/>
</dbReference>
<evidence type="ECO:0000256" key="9">
    <source>
        <dbReference type="ARBA" id="ARBA00023027"/>
    </source>
</evidence>
<dbReference type="Gene3D" id="1.20.120.1200">
    <property type="entry name" value="NADH-ubiquinone/plastoquinone oxidoreductase chain 6, subunit NuoJ"/>
    <property type="match status" value="1"/>
</dbReference>
<gene>
    <name evidence="15" type="ORF">BDD14_2772</name>
</gene>
<feature type="compositionally biased region" description="Basic and acidic residues" evidence="14">
    <location>
        <begin position="192"/>
        <end position="206"/>
    </location>
</feature>
<feature type="transmembrane region" description="Helical" evidence="13">
    <location>
        <begin position="6"/>
        <end position="21"/>
    </location>
</feature>
<feature type="transmembrane region" description="Helical" evidence="13">
    <location>
        <begin position="28"/>
        <end position="50"/>
    </location>
</feature>
<evidence type="ECO:0000256" key="7">
    <source>
        <dbReference type="ARBA" id="ARBA00022967"/>
    </source>
</evidence>
<evidence type="ECO:0000256" key="11">
    <source>
        <dbReference type="ARBA" id="ARBA00025811"/>
    </source>
</evidence>
<evidence type="ECO:0000256" key="3">
    <source>
        <dbReference type="ARBA" id="ARBA00019907"/>
    </source>
</evidence>
<dbReference type="RefSeq" id="WP_130419203.1">
    <property type="nucleotide sequence ID" value="NZ_SHKW01000001.1"/>
</dbReference>